<dbReference type="AlphaFoldDB" id="A0A2M4DNX8"/>
<protein>
    <recommendedName>
        <fullName evidence="4">Secreted protein</fullName>
    </recommendedName>
</protein>
<sequence length="75" mass="8127">MLLFVVSLLLAAPGDSNESGHFVAVAPLGAGIWVGFAFFEPFFVFWRLFRGASGPTPLSCVGPWMDPSCNRFLTC</sequence>
<name>A0A2M4DNX8_ANODA</name>
<evidence type="ECO:0000256" key="1">
    <source>
        <dbReference type="SAM" id="Phobius"/>
    </source>
</evidence>
<reference evidence="3" key="1">
    <citation type="submission" date="2018-01" db="EMBL/GenBank/DDBJ databases">
        <title>An insight into the sialome of Amazonian anophelines.</title>
        <authorList>
            <person name="Ribeiro J.M."/>
            <person name="Scarpassa V."/>
            <person name="Calvo E."/>
        </authorList>
    </citation>
    <scope>NUCLEOTIDE SEQUENCE</scope>
</reference>
<evidence type="ECO:0000313" key="3">
    <source>
        <dbReference type="EMBL" id="MBW79231.1"/>
    </source>
</evidence>
<keyword evidence="1" id="KW-0812">Transmembrane</keyword>
<keyword evidence="2" id="KW-0732">Signal</keyword>
<keyword evidence="1" id="KW-1133">Transmembrane helix</keyword>
<evidence type="ECO:0008006" key="4">
    <source>
        <dbReference type="Google" id="ProtNLM"/>
    </source>
</evidence>
<feature type="transmembrane region" description="Helical" evidence="1">
    <location>
        <begin position="30"/>
        <end position="49"/>
    </location>
</feature>
<feature type="chain" id="PRO_5014882700" description="Secreted protein" evidence="2">
    <location>
        <begin position="17"/>
        <end position="75"/>
    </location>
</feature>
<organism evidence="3">
    <name type="scientific">Anopheles darlingi</name>
    <name type="common">Mosquito</name>
    <dbReference type="NCBI Taxonomy" id="43151"/>
    <lineage>
        <taxon>Eukaryota</taxon>
        <taxon>Metazoa</taxon>
        <taxon>Ecdysozoa</taxon>
        <taxon>Arthropoda</taxon>
        <taxon>Hexapoda</taxon>
        <taxon>Insecta</taxon>
        <taxon>Pterygota</taxon>
        <taxon>Neoptera</taxon>
        <taxon>Endopterygota</taxon>
        <taxon>Diptera</taxon>
        <taxon>Nematocera</taxon>
        <taxon>Culicoidea</taxon>
        <taxon>Culicidae</taxon>
        <taxon>Anophelinae</taxon>
        <taxon>Anopheles</taxon>
    </lineage>
</organism>
<accession>A0A2M4DNX8</accession>
<feature type="signal peptide" evidence="2">
    <location>
        <begin position="1"/>
        <end position="16"/>
    </location>
</feature>
<keyword evidence="1" id="KW-0472">Membrane</keyword>
<proteinExistence type="predicted"/>
<dbReference type="EMBL" id="GGFL01015053">
    <property type="protein sequence ID" value="MBW79231.1"/>
    <property type="molecule type" value="Transcribed_RNA"/>
</dbReference>
<evidence type="ECO:0000256" key="2">
    <source>
        <dbReference type="SAM" id="SignalP"/>
    </source>
</evidence>